<reference evidence="4" key="1">
    <citation type="submission" date="2025-08" db="UniProtKB">
        <authorList>
            <consortium name="Ensembl"/>
        </authorList>
    </citation>
    <scope>IDENTIFICATION</scope>
</reference>
<organism evidence="4 5">
    <name type="scientific">Monopterus albus</name>
    <name type="common">Swamp eel</name>
    <dbReference type="NCBI Taxonomy" id="43700"/>
    <lineage>
        <taxon>Eukaryota</taxon>
        <taxon>Metazoa</taxon>
        <taxon>Chordata</taxon>
        <taxon>Craniata</taxon>
        <taxon>Vertebrata</taxon>
        <taxon>Euteleostomi</taxon>
        <taxon>Actinopterygii</taxon>
        <taxon>Neopterygii</taxon>
        <taxon>Teleostei</taxon>
        <taxon>Neoteleostei</taxon>
        <taxon>Acanthomorphata</taxon>
        <taxon>Anabantaria</taxon>
        <taxon>Synbranchiformes</taxon>
        <taxon>Synbranchidae</taxon>
        <taxon>Monopterus</taxon>
    </lineage>
</organism>
<dbReference type="Gene3D" id="2.40.70.10">
    <property type="entry name" value="Acid Proteases"/>
    <property type="match status" value="1"/>
</dbReference>
<dbReference type="InterPro" id="IPR043128">
    <property type="entry name" value="Rev_trsase/Diguanyl_cyclase"/>
</dbReference>
<evidence type="ECO:0000313" key="4">
    <source>
        <dbReference type="Ensembl" id="ENSMALP00000014774.1"/>
    </source>
</evidence>
<sequence length="302" mass="33296">MFLEPLVRVTINGRDHLCLIDSGAMYSTLNSPLPRSQRTTSVISFSGLKEEWPFSEEVPYSLPSALWSTCPTDVGLIKVDPVRISLHEGAVPVYRAQYPLTLQQVSGIEKTIHGLLEAGVLTPTQSSWNRPINPVPKAGKPDYRMVHDLRAVNKLVVPTNHATPNPYTMLNAISSEHRFFKCINLANAFFSVPLHRDSQDMFAFMYKRTTATGVCLLQYVDDLLLAAPDSESIMTATGALLTHLHRNGFKVSKDKLQIGRPRVAFLGLLIQRPPQPAGSASPQSARFTVPIALSSSLPLLLL</sequence>
<comment type="similarity">
    <text evidence="1">Belongs to the beta type-B retroviral polymerase family. HERV class-II K(HML-2) pol subfamily.</text>
</comment>
<dbReference type="InterPro" id="IPR051320">
    <property type="entry name" value="Viral_Replic_Matur_Polypro"/>
</dbReference>
<evidence type="ECO:0000259" key="3">
    <source>
        <dbReference type="PROSITE" id="PS50878"/>
    </source>
</evidence>
<dbReference type="PANTHER" id="PTHR33064">
    <property type="entry name" value="POL PROTEIN"/>
    <property type="match status" value="1"/>
</dbReference>
<evidence type="ECO:0000256" key="2">
    <source>
        <dbReference type="ARBA" id="ARBA00012180"/>
    </source>
</evidence>
<evidence type="ECO:0000313" key="5">
    <source>
        <dbReference type="Proteomes" id="UP000261600"/>
    </source>
</evidence>
<protein>
    <recommendedName>
        <fullName evidence="2">ribonuclease H</fullName>
        <ecNumber evidence="2">3.1.26.4</ecNumber>
    </recommendedName>
</protein>
<keyword evidence="5" id="KW-1185">Reference proteome</keyword>
<proteinExistence type="inferred from homology"/>
<dbReference type="Gene3D" id="3.10.10.10">
    <property type="entry name" value="HIV Type 1 Reverse Transcriptase, subunit A, domain 1"/>
    <property type="match status" value="1"/>
</dbReference>
<dbReference type="InterPro" id="IPR043502">
    <property type="entry name" value="DNA/RNA_pol_sf"/>
</dbReference>
<dbReference type="GO" id="GO:0004523">
    <property type="term" value="F:RNA-DNA hybrid ribonuclease activity"/>
    <property type="evidence" value="ECO:0007669"/>
    <property type="project" value="UniProtKB-EC"/>
</dbReference>
<feature type="domain" description="Reverse transcriptase" evidence="3">
    <location>
        <begin position="1"/>
        <end position="270"/>
    </location>
</feature>
<name>A0A3Q3J830_MONAL</name>
<accession>A0A3Q3J830</accession>
<reference evidence="4" key="2">
    <citation type="submission" date="2025-09" db="UniProtKB">
        <authorList>
            <consortium name="Ensembl"/>
        </authorList>
    </citation>
    <scope>IDENTIFICATION</scope>
</reference>
<dbReference type="Proteomes" id="UP000261600">
    <property type="component" value="Unplaced"/>
</dbReference>
<dbReference type="InterPro" id="IPR000477">
    <property type="entry name" value="RT_dom"/>
</dbReference>
<dbReference type="AlphaFoldDB" id="A0A3Q3J830"/>
<dbReference type="SUPFAM" id="SSF56672">
    <property type="entry name" value="DNA/RNA polymerases"/>
    <property type="match status" value="1"/>
</dbReference>
<dbReference type="PROSITE" id="PS50878">
    <property type="entry name" value="RT_POL"/>
    <property type="match status" value="1"/>
</dbReference>
<dbReference type="PANTHER" id="PTHR33064:SF37">
    <property type="entry name" value="RIBONUCLEASE H"/>
    <property type="match status" value="1"/>
</dbReference>
<dbReference type="Ensembl" id="ENSMALT00000015081.1">
    <property type="protein sequence ID" value="ENSMALP00000014774.1"/>
    <property type="gene ID" value="ENSMALG00000010363.1"/>
</dbReference>
<dbReference type="InterPro" id="IPR021109">
    <property type="entry name" value="Peptidase_aspartic_dom_sf"/>
</dbReference>
<evidence type="ECO:0000256" key="1">
    <source>
        <dbReference type="ARBA" id="ARBA00010879"/>
    </source>
</evidence>
<dbReference type="Gene3D" id="3.30.70.270">
    <property type="match status" value="2"/>
</dbReference>
<dbReference type="EC" id="3.1.26.4" evidence="2"/>
<dbReference type="STRING" id="43700.ENSMALP00000014774"/>